<accession>A0A8G2CKY1</accession>
<dbReference type="Gene3D" id="3.40.630.40">
    <property type="entry name" value="Zn-dependent exopeptidases"/>
    <property type="match status" value="1"/>
</dbReference>
<dbReference type="SUPFAM" id="SSF53187">
    <property type="entry name" value="Zn-dependent exopeptidases"/>
    <property type="match status" value="1"/>
</dbReference>
<keyword evidence="2" id="KW-1185">Reference proteome</keyword>
<dbReference type="OrthoDB" id="9815326at2"/>
<comment type="caution">
    <text evidence="1">The sequence shown here is derived from an EMBL/GenBank/DDBJ whole genome shotgun (WGS) entry which is preliminary data.</text>
</comment>
<gene>
    <name evidence="1" type="ORF">SAMN05421828_11139</name>
</gene>
<dbReference type="GO" id="GO:0016787">
    <property type="term" value="F:hydrolase activity"/>
    <property type="evidence" value="ECO:0007669"/>
    <property type="project" value="UniProtKB-KW"/>
</dbReference>
<organism evidence="1 2">
    <name type="scientific">Acidiphilium rubrum</name>
    <dbReference type="NCBI Taxonomy" id="526"/>
    <lineage>
        <taxon>Bacteria</taxon>
        <taxon>Pseudomonadati</taxon>
        <taxon>Pseudomonadota</taxon>
        <taxon>Alphaproteobacteria</taxon>
        <taxon>Acetobacterales</taxon>
        <taxon>Acidocellaceae</taxon>
        <taxon>Acidiphilium</taxon>
    </lineage>
</organism>
<dbReference type="Pfam" id="PF05013">
    <property type="entry name" value="FGase"/>
    <property type="match status" value="1"/>
</dbReference>
<dbReference type="Proteomes" id="UP000186308">
    <property type="component" value="Unassembled WGS sequence"/>
</dbReference>
<dbReference type="PIRSF" id="PIRSF029730">
    <property type="entry name" value="UCP029730"/>
    <property type="match status" value="1"/>
</dbReference>
<dbReference type="InterPro" id="IPR011227">
    <property type="entry name" value="UCP029730"/>
</dbReference>
<sequence length="255" mass="27814">MLLPDEPPPCRRLYPDATSAFLLTADHAGRRIPHALGDLGVSEADRQRHIGWDIGIAGVTEQLALQLGATAILQTYSRLVIDCNRPPAAPSAFPEVSEATPIPGNHGLDDAAKHARMQAIFAPYHSMIAGEIAARSARGQRTIYIAMHSFTPVFHGHARPMHAAVLFNRNPRFSLILADLLRAEGDLIVTENDPYAVSDATDYGVPVHAERNGLDYAELEIRQDLIATKAGEAAWATRLARLLPRALEQLEQSAR</sequence>
<dbReference type="AlphaFoldDB" id="A0A8G2CKY1"/>
<dbReference type="InterPro" id="IPR007709">
    <property type="entry name" value="N-FG_amidohydro"/>
</dbReference>
<evidence type="ECO:0000313" key="1">
    <source>
        <dbReference type="EMBL" id="SIQ89195.1"/>
    </source>
</evidence>
<name>A0A8G2CKY1_ACIRU</name>
<protein>
    <submittedName>
        <fullName evidence="1">Predicted N-formylglutamate amidohydrolase</fullName>
    </submittedName>
</protein>
<reference evidence="1 2" key="1">
    <citation type="submission" date="2017-01" db="EMBL/GenBank/DDBJ databases">
        <authorList>
            <person name="Varghese N."/>
            <person name="Submissions S."/>
        </authorList>
    </citation>
    <scope>NUCLEOTIDE SEQUENCE [LARGE SCALE GENOMIC DNA]</scope>
    <source>
        <strain evidence="1 2">ATCC 35905</strain>
    </source>
</reference>
<dbReference type="EMBL" id="FTNE01000011">
    <property type="protein sequence ID" value="SIQ89195.1"/>
    <property type="molecule type" value="Genomic_DNA"/>
</dbReference>
<dbReference type="RefSeq" id="WP_035229882.1">
    <property type="nucleotide sequence ID" value="NZ_FTNE01000011.1"/>
</dbReference>
<proteinExistence type="predicted"/>
<keyword evidence="1" id="KW-0378">Hydrolase</keyword>
<evidence type="ECO:0000313" key="2">
    <source>
        <dbReference type="Proteomes" id="UP000186308"/>
    </source>
</evidence>